<gene>
    <name evidence="1" type="ORF">CRU78_12330</name>
</gene>
<proteinExistence type="predicted"/>
<reference evidence="1 2" key="1">
    <citation type="submission" date="2017-09" db="EMBL/GenBank/DDBJ databases">
        <title>Metagenomic Analysis Reveals Denitrifying Candidatus Accumulibacter and Flanking Population as a Source of N2O.</title>
        <authorList>
            <person name="Gao H."/>
            <person name="Mao Y."/>
            <person name="Zhao X."/>
            <person name="Liu W.-T."/>
            <person name="Zhang T."/>
            <person name="Wells G."/>
        </authorList>
    </citation>
    <scope>NUCLEOTIDE SEQUENCE [LARGE SCALE GENOMIC DNA]</scope>
    <source>
        <strain evidence="1">CANDO_2_IC</strain>
    </source>
</reference>
<dbReference type="InterPro" id="IPR027417">
    <property type="entry name" value="P-loop_NTPase"/>
</dbReference>
<accession>A0A6A7RWG7</accession>
<evidence type="ECO:0000313" key="1">
    <source>
        <dbReference type="EMBL" id="MQM31256.1"/>
    </source>
</evidence>
<organism evidence="1 2">
    <name type="scientific">Candidatus Accumulibacter phosphatis</name>
    <dbReference type="NCBI Taxonomy" id="327160"/>
    <lineage>
        <taxon>Bacteria</taxon>
        <taxon>Pseudomonadati</taxon>
        <taxon>Pseudomonadota</taxon>
        <taxon>Betaproteobacteria</taxon>
        <taxon>Candidatus Accumulibacter</taxon>
    </lineage>
</organism>
<feature type="non-terminal residue" evidence="1">
    <location>
        <position position="1"/>
    </location>
</feature>
<protein>
    <recommendedName>
        <fullName evidence="3">UvrD-like helicase C-terminal domain-containing protein</fullName>
    </recommendedName>
</protein>
<dbReference type="Proteomes" id="UP000342300">
    <property type="component" value="Unassembled WGS sequence"/>
</dbReference>
<dbReference type="Gene3D" id="3.30.160.800">
    <property type="match status" value="1"/>
</dbReference>
<sequence>GDWQDGSDDERRLYYVGMTRARELLLMCESVGATNPFSPRLSDPAITRLPLPQAIERPAALAWRYVSLGLADVDLGFAGRRPPGHAIHRALEQLDHDASLQALQTLQRDTRIELCSAENGQPVGALAKNCRLPAGQIIAINVDTLVRRCRKQSNPEFAQLLKVDAWWVPLATVTIGSALSRLPEQI</sequence>
<evidence type="ECO:0008006" key="3">
    <source>
        <dbReference type="Google" id="ProtNLM"/>
    </source>
</evidence>
<name>A0A6A7RWG7_9PROT</name>
<evidence type="ECO:0000313" key="2">
    <source>
        <dbReference type="Proteomes" id="UP000342300"/>
    </source>
</evidence>
<dbReference type="SUPFAM" id="SSF52540">
    <property type="entry name" value="P-loop containing nucleoside triphosphate hydrolases"/>
    <property type="match status" value="1"/>
</dbReference>
<comment type="caution">
    <text evidence="1">The sequence shown here is derived from an EMBL/GenBank/DDBJ whole genome shotgun (WGS) entry which is preliminary data.</text>
</comment>
<dbReference type="EMBL" id="PDHS01000289">
    <property type="protein sequence ID" value="MQM31256.1"/>
    <property type="molecule type" value="Genomic_DNA"/>
</dbReference>
<dbReference type="AlphaFoldDB" id="A0A6A7RWG7"/>